<dbReference type="Proteomes" id="UP000182085">
    <property type="component" value="Chromosome I"/>
</dbReference>
<proteinExistence type="predicted"/>
<evidence type="ECO:0000313" key="2">
    <source>
        <dbReference type="Proteomes" id="UP000182085"/>
    </source>
</evidence>
<evidence type="ECO:0000313" key="1">
    <source>
        <dbReference type="EMBL" id="SDV15100.1"/>
    </source>
</evidence>
<accession>A0AAE8HHN6</accession>
<gene>
    <name evidence="1" type="ORF">SAMN04490209_4817</name>
</gene>
<name>A0AAE8HHN6_9PSED</name>
<sequence length="148" mass="16710">MKKWGLNMNPNKYLNVSLIDALAEFREDKSIVEYVKVEGDEFLKLPECGVYFQAGSDGVIVAYRVYYQASDEYFPADDETKTACADVETIEESIAKYGTPLRNVPSIRIPGRAPTSPGCEFLVRGNAVTVHYDIDSKLVNYVHVRRTF</sequence>
<organism evidence="1 2">
    <name type="scientific">Pseudomonas rhodesiae</name>
    <dbReference type="NCBI Taxonomy" id="76760"/>
    <lineage>
        <taxon>Bacteria</taxon>
        <taxon>Pseudomonadati</taxon>
        <taxon>Pseudomonadota</taxon>
        <taxon>Gammaproteobacteria</taxon>
        <taxon>Pseudomonadales</taxon>
        <taxon>Pseudomonadaceae</taxon>
        <taxon>Pseudomonas</taxon>
    </lineage>
</organism>
<keyword evidence="2" id="KW-1185">Reference proteome</keyword>
<dbReference type="AlphaFoldDB" id="A0AAE8HHN6"/>
<dbReference type="EMBL" id="LT629801">
    <property type="protein sequence ID" value="SDV15100.1"/>
    <property type="molecule type" value="Genomic_DNA"/>
</dbReference>
<protein>
    <submittedName>
        <fullName evidence="1">Uncharacterized protein</fullName>
    </submittedName>
</protein>
<reference evidence="1 2" key="1">
    <citation type="submission" date="2016-10" db="EMBL/GenBank/DDBJ databases">
        <authorList>
            <person name="Varghese N."/>
            <person name="Submissions S."/>
        </authorList>
    </citation>
    <scope>NUCLEOTIDE SEQUENCE [LARGE SCALE GENOMIC DNA]</scope>
    <source>
        <strain evidence="1 2">BS2777</strain>
    </source>
</reference>